<dbReference type="PANTHER" id="PTHR46494:SF1">
    <property type="entry name" value="CORA FAMILY METAL ION TRANSPORTER (EUROFUNG)"/>
    <property type="match status" value="1"/>
</dbReference>
<dbReference type="SUPFAM" id="SSF144083">
    <property type="entry name" value="Magnesium transport protein CorA, transmembrane region"/>
    <property type="match status" value="1"/>
</dbReference>
<dbReference type="Proteomes" id="UP001156702">
    <property type="component" value="Unassembled WGS sequence"/>
</dbReference>
<evidence type="ECO:0000256" key="3">
    <source>
        <dbReference type="ARBA" id="ARBA00022448"/>
    </source>
</evidence>
<dbReference type="EMBL" id="BSOP01000030">
    <property type="protein sequence ID" value="GLR52311.1"/>
    <property type="molecule type" value="Genomic_DNA"/>
</dbReference>
<evidence type="ECO:0000256" key="7">
    <source>
        <dbReference type="ARBA" id="ARBA00023136"/>
    </source>
</evidence>
<dbReference type="PANTHER" id="PTHR46494">
    <property type="entry name" value="CORA FAMILY METAL ION TRANSPORTER (EUROFUNG)"/>
    <property type="match status" value="1"/>
</dbReference>
<dbReference type="CDD" id="cd12830">
    <property type="entry name" value="MtCorA-like"/>
    <property type="match status" value="1"/>
</dbReference>
<dbReference type="Pfam" id="PF01544">
    <property type="entry name" value="CorA"/>
    <property type="match status" value="1"/>
</dbReference>
<evidence type="ECO:0000256" key="2">
    <source>
        <dbReference type="ARBA" id="ARBA00009765"/>
    </source>
</evidence>
<keyword evidence="4" id="KW-1003">Cell membrane</keyword>
<evidence type="ECO:0000256" key="4">
    <source>
        <dbReference type="ARBA" id="ARBA00022475"/>
    </source>
</evidence>
<sequence length="346" mass="39237">MAVKTGRYLLARPGIPDRPDSLGDIMAVVASCLYREGRRMEEVPFSAVAVPAEPHDFIWIGLHEPTAEEMALLKARFDLHELSVDDALNPLQTPKLSAYDDQIFVLAQTAKLEGDRIVYGRTGIFVGERYIITVRHGSERGHGALRGRLEMSPHTLSHGTDYILHAILDFIVDGYLPIARTIEDSVLDMERTMLDAFLDRDQIKLIFRLRREVILFQRVLDAMLDLCGKLVHLDLPCLDAEAKPYFRDALQHMHRVEQTVGGLRDVITSVFEASNLLEQQRQGTITRQLASWAAILAVPTAIAGIYGMNFENMPELGTRYGYFVVLGIITVFCSVLYFRFKRYKWI</sequence>
<feature type="transmembrane region" description="Helical" evidence="8">
    <location>
        <begin position="320"/>
        <end position="340"/>
    </location>
</feature>
<keyword evidence="10" id="KW-1185">Reference proteome</keyword>
<dbReference type="InterPro" id="IPR045861">
    <property type="entry name" value="CorA_cytoplasmic_dom"/>
</dbReference>
<evidence type="ECO:0000256" key="8">
    <source>
        <dbReference type="SAM" id="Phobius"/>
    </source>
</evidence>
<protein>
    <submittedName>
        <fullName evidence="9">Magnesium transporter</fullName>
    </submittedName>
</protein>
<keyword evidence="3" id="KW-0813">Transport</keyword>
<name>A0ABQ5ZJT4_9HYPH</name>
<dbReference type="InterPro" id="IPR002523">
    <property type="entry name" value="MgTranspt_CorA/ZnTranspt_ZntB"/>
</dbReference>
<evidence type="ECO:0000256" key="5">
    <source>
        <dbReference type="ARBA" id="ARBA00022692"/>
    </source>
</evidence>
<dbReference type="Gene3D" id="1.20.58.340">
    <property type="entry name" value="Magnesium transport protein CorA, transmembrane region"/>
    <property type="match status" value="2"/>
</dbReference>
<reference evidence="10" key="1">
    <citation type="journal article" date="2019" name="Int. J. Syst. Evol. Microbiol.">
        <title>The Global Catalogue of Microorganisms (GCM) 10K type strain sequencing project: providing services to taxonomists for standard genome sequencing and annotation.</title>
        <authorList>
            <consortium name="The Broad Institute Genomics Platform"/>
            <consortium name="The Broad Institute Genome Sequencing Center for Infectious Disease"/>
            <person name="Wu L."/>
            <person name="Ma J."/>
        </authorList>
    </citation>
    <scope>NUCLEOTIDE SEQUENCE [LARGE SCALE GENOMIC DNA]</scope>
    <source>
        <strain evidence="10">NBRC 102122</strain>
    </source>
</reference>
<evidence type="ECO:0000256" key="1">
    <source>
        <dbReference type="ARBA" id="ARBA00004651"/>
    </source>
</evidence>
<comment type="similarity">
    <text evidence="2">Belongs to the CorA metal ion transporter (MIT) (TC 1.A.35) family.</text>
</comment>
<proteinExistence type="inferred from homology"/>
<dbReference type="Gene3D" id="3.30.460.20">
    <property type="entry name" value="CorA soluble domain-like"/>
    <property type="match status" value="1"/>
</dbReference>
<feature type="transmembrane region" description="Helical" evidence="8">
    <location>
        <begin position="289"/>
        <end position="308"/>
    </location>
</feature>
<gene>
    <name evidence="9" type="ORF">GCM10007923_35250</name>
</gene>
<comment type="caution">
    <text evidence="9">The sequence shown here is derived from an EMBL/GenBank/DDBJ whole genome shotgun (WGS) entry which is preliminary data.</text>
</comment>
<organism evidence="9 10">
    <name type="scientific">Shinella yambaruensis</name>
    <dbReference type="NCBI Taxonomy" id="415996"/>
    <lineage>
        <taxon>Bacteria</taxon>
        <taxon>Pseudomonadati</taxon>
        <taxon>Pseudomonadota</taxon>
        <taxon>Alphaproteobacteria</taxon>
        <taxon>Hyphomicrobiales</taxon>
        <taxon>Rhizobiaceae</taxon>
        <taxon>Shinella</taxon>
    </lineage>
</organism>
<keyword evidence="7 8" id="KW-0472">Membrane</keyword>
<keyword evidence="5 8" id="KW-0812">Transmembrane</keyword>
<keyword evidence="6 8" id="KW-1133">Transmembrane helix</keyword>
<evidence type="ECO:0000256" key="6">
    <source>
        <dbReference type="ARBA" id="ARBA00022989"/>
    </source>
</evidence>
<dbReference type="InterPro" id="IPR045863">
    <property type="entry name" value="CorA_TM1_TM2"/>
</dbReference>
<evidence type="ECO:0000313" key="9">
    <source>
        <dbReference type="EMBL" id="GLR52311.1"/>
    </source>
</evidence>
<comment type="subcellular location">
    <subcellularLocation>
        <location evidence="1">Cell membrane</location>
        <topology evidence="1">Multi-pass membrane protein</topology>
    </subcellularLocation>
</comment>
<evidence type="ECO:0000313" key="10">
    <source>
        <dbReference type="Proteomes" id="UP001156702"/>
    </source>
</evidence>
<accession>A0ABQ5ZJT4</accession>
<dbReference type="SUPFAM" id="SSF143865">
    <property type="entry name" value="CorA soluble domain-like"/>
    <property type="match status" value="1"/>
</dbReference>